<dbReference type="PROSITE" id="PS00337">
    <property type="entry name" value="BETA_LACTAMASE_D"/>
    <property type="match status" value="1"/>
</dbReference>
<dbReference type="AlphaFoldDB" id="A0A2P7SCT3"/>
<dbReference type="InterPro" id="IPR002137">
    <property type="entry name" value="Beta-lactam_class-D_AS"/>
</dbReference>
<gene>
    <name evidence="10" type="ORF">C7I85_14320</name>
</gene>
<feature type="modified residue" description="N6-carboxylysine" evidence="6">
    <location>
        <position position="65"/>
    </location>
</feature>
<dbReference type="OrthoDB" id="9762883at2"/>
<dbReference type="GO" id="GO:0017001">
    <property type="term" value="P:antibiotic catabolic process"/>
    <property type="evidence" value="ECO:0007669"/>
    <property type="project" value="InterPro"/>
</dbReference>
<dbReference type="Pfam" id="PF00905">
    <property type="entry name" value="Transpeptidase"/>
    <property type="match status" value="1"/>
</dbReference>
<dbReference type="RefSeq" id="WP_106724660.1">
    <property type="nucleotide sequence ID" value="NZ_PXYL01000006.1"/>
</dbReference>
<dbReference type="InterPro" id="IPR012338">
    <property type="entry name" value="Beta-lactam/transpept-like"/>
</dbReference>
<evidence type="ECO:0000313" key="10">
    <source>
        <dbReference type="EMBL" id="PSJ60324.1"/>
    </source>
</evidence>
<dbReference type="EMBL" id="PXYL01000006">
    <property type="protein sequence ID" value="PSJ60324.1"/>
    <property type="molecule type" value="Genomic_DNA"/>
</dbReference>
<keyword evidence="5 7" id="KW-0046">Antibiotic resistance</keyword>
<dbReference type="Gene3D" id="3.40.710.10">
    <property type="entry name" value="DD-peptidase/beta-lactamase superfamily"/>
    <property type="match status" value="1"/>
</dbReference>
<feature type="chain" id="PRO_5015108831" description="Beta-lactamase" evidence="8">
    <location>
        <begin position="28"/>
        <end position="275"/>
    </location>
</feature>
<keyword evidence="11" id="KW-1185">Reference proteome</keyword>
<dbReference type="NCBIfam" id="NF000270">
    <property type="entry name" value="bla_class_D_alt"/>
    <property type="match status" value="1"/>
</dbReference>
<protein>
    <recommendedName>
        <fullName evidence="2 7">Beta-lactamase</fullName>
        <ecNumber evidence="2 7">3.5.2.6</ecNumber>
    </recommendedName>
</protein>
<sequence>MTILLRPRLLLGLLAVAGWLGISPAVAAQPAKVPECTVILDAATGKTLHREGTCSERFNPFSTFKLPLALIGYDAGILQDEHTPSWDYKPQFKAVKRDQKTVDPTIWEKDSILWFSRQITRRLGEKRFAGYVSKFGYGNADVSGDPGKNNGLTDAWLLSSLKISPDEQADFVRRMLAGQLPVSDKAYAMTKSIIPQFEAKDGWVVHGKTGSGWLPGKDGKPNRNRPLGWFVGWAEANGRQIVFARMQVGTDKAESPKGHKVRDRFIEELPGLMRQ</sequence>
<proteinExistence type="inferred from homology"/>
<comment type="similarity">
    <text evidence="1 7">Belongs to the class-D beta-lactamase family.</text>
</comment>
<reference evidence="10 11" key="1">
    <citation type="submission" date="2018-03" db="EMBL/GenBank/DDBJ databases">
        <title>The draft genome of Mesorhizobium soli JCM 19897.</title>
        <authorList>
            <person name="Li L."/>
            <person name="Liu L."/>
            <person name="Liang L."/>
            <person name="Wang T."/>
            <person name="Zhang X."/>
        </authorList>
    </citation>
    <scope>NUCLEOTIDE SEQUENCE [LARGE SCALE GENOMIC DNA]</scope>
    <source>
        <strain evidence="10 11">JCM 19897</strain>
    </source>
</reference>
<evidence type="ECO:0000256" key="8">
    <source>
        <dbReference type="SAM" id="SignalP"/>
    </source>
</evidence>
<dbReference type="InterPro" id="IPR001460">
    <property type="entry name" value="PCN-bd_Tpept"/>
</dbReference>
<evidence type="ECO:0000256" key="5">
    <source>
        <dbReference type="ARBA" id="ARBA00023251"/>
    </source>
</evidence>
<keyword evidence="3 8" id="KW-0732">Signal</keyword>
<evidence type="ECO:0000256" key="6">
    <source>
        <dbReference type="PIRSR" id="PIRSR602137-50"/>
    </source>
</evidence>
<dbReference type="GO" id="GO:0008800">
    <property type="term" value="F:beta-lactamase activity"/>
    <property type="evidence" value="ECO:0007669"/>
    <property type="project" value="UniProtKB-UniRule"/>
</dbReference>
<dbReference type="GO" id="GO:0046677">
    <property type="term" value="P:response to antibiotic"/>
    <property type="evidence" value="ECO:0007669"/>
    <property type="project" value="UniProtKB-UniRule"/>
</dbReference>
<keyword evidence="4 7" id="KW-0378">Hydrolase</keyword>
<dbReference type="SUPFAM" id="SSF56601">
    <property type="entry name" value="beta-lactamase/transpeptidase-like"/>
    <property type="match status" value="1"/>
</dbReference>
<dbReference type="GO" id="GO:0008658">
    <property type="term" value="F:penicillin binding"/>
    <property type="evidence" value="ECO:0007669"/>
    <property type="project" value="InterPro"/>
</dbReference>
<comment type="caution">
    <text evidence="10">The sequence shown here is derived from an EMBL/GenBank/DDBJ whole genome shotgun (WGS) entry which is preliminary data.</text>
</comment>
<dbReference type="EC" id="3.5.2.6" evidence="2 7"/>
<evidence type="ECO:0000256" key="3">
    <source>
        <dbReference type="ARBA" id="ARBA00022729"/>
    </source>
</evidence>
<evidence type="ECO:0000313" key="11">
    <source>
        <dbReference type="Proteomes" id="UP000240653"/>
    </source>
</evidence>
<comment type="catalytic activity">
    <reaction evidence="7">
        <text>a beta-lactam + H2O = a substituted beta-amino acid</text>
        <dbReference type="Rhea" id="RHEA:20401"/>
        <dbReference type="ChEBI" id="CHEBI:15377"/>
        <dbReference type="ChEBI" id="CHEBI:35627"/>
        <dbReference type="ChEBI" id="CHEBI:140347"/>
        <dbReference type="EC" id="3.5.2.6"/>
    </reaction>
</comment>
<evidence type="ECO:0000256" key="2">
    <source>
        <dbReference type="ARBA" id="ARBA00012865"/>
    </source>
</evidence>
<dbReference type="Proteomes" id="UP000240653">
    <property type="component" value="Unassembled WGS sequence"/>
</dbReference>
<evidence type="ECO:0000256" key="4">
    <source>
        <dbReference type="ARBA" id="ARBA00022801"/>
    </source>
</evidence>
<evidence type="ECO:0000256" key="1">
    <source>
        <dbReference type="ARBA" id="ARBA00007898"/>
    </source>
</evidence>
<feature type="active site" description="Acyl-ester intermediate" evidence="6">
    <location>
        <position position="62"/>
    </location>
</feature>
<accession>A0A2P7SCT3</accession>
<evidence type="ECO:0000256" key="7">
    <source>
        <dbReference type="RuleBase" id="RU361140"/>
    </source>
</evidence>
<evidence type="ECO:0000259" key="9">
    <source>
        <dbReference type="Pfam" id="PF00905"/>
    </source>
</evidence>
<organism evidence="10 11">
    <name type="scientific">Pseudaminobacter soli</name>
    <name type="common">ex Li et al. 2025</name>
    <dbReference type="NCBI Taxonomy" id="1295366"/>
    <lineage>
        <taxon>Bacteria</taxon>
        <taxon>Pseudomonadati</taxon>
        <taxon>Pseudomonadota</taxon>
        <taxon>Alphaproteobacteria</taxon>
        <taxon>Hyphomicrobiales</taxon>
        <taxon>Phyllobacteriaceae</taxon>
        <taxon>Pseudaminobacter</taxon>
    </lineage>
</organism>
<feature type="domain" description="Penicillin-binding protein transpeptidase" evidence="9">
    <location>
        <begin position="36"/>
        <end position="261"/>
    </location>
</feature>
<feature type="signal peptide" evidence="8">
    <location>
        <begin position="1"/>
        <end position="27"/>
    </location>
</feature>
<name>A0A2P7SCT3_9HYPH</name>